<name>A0A8J1T9Z6_OWEFU</name>
<organism evidence="1 2">
    <name type="scientific">Owenia fusiformis</name>
    <name type="common">Polychaete worm</name>
    <dbReference type="NCBI Taxonomy" id="6347"/>
    <lineage>
        <taxon>Eukaryota</taxon>
        <taxon>Metazoa</taxon>
        <taxon>Spiralia</taxon>
        <taxon>Lophotrochozoa</taxon>
        <taxon>Annelida</taxon>
        <taxon>Polychaeta</taxon>
        <taxon>Sedentaria</taxon>
        <taxon>Canalipalpata</taxon>
        <taxon>Sabellida</taxon>
        <taxon>Oweniida</taxon>
        <taxon>Oweniidae</taxon>
        <taxon>Owenia</taxon>
    </lineage>
</organism>
<dbReference type="Proteomes" id="UP000749559">
    <property type="component" value="Unassembled WGS sequence"/>
</dbReference>
<gene>
    <name evidence="1" type="ORF">OFUS_LOCUS24215</name>
</gene>
<evidence type="ECO:0000313" key="2">
    <source>
        <dbReference type="Proteomes" id="UP000749559"/>
    </source>
</evidence>
<feature type="non-terminal residue" evidence="1">
    <location>
        <position position="1"/>
    </location>
</feature>
<protein>
    <submittedName>
        <fullName evidence="1">Uncharacterized protein</fullName>
    </submittedName>
</protein>
<comment type="caution">
    <text evidence="1">The sequence shown here is derived from an EMBL/GenBank/DDBJ whole genome shotgun (WGS) entry which is preliminary data.</text>
</comment>
<sequence>FGYKGFTVLYVIKVYSSVHNSCKCRPMYRCMNGHLISVEPIFGTAHKTWIKTLFRSLTNQIYMYSKTCVQRTPLEPQNVFTIFRCSLQRGNFIENSVSGVCAEKMYSLVTGVH</sequence>
<reference evidence="1" key="1">
    <citation type="submission" date="2022-03" db="EMBL/GenBank/DDBJ databases">
        <authorList>
            <person name="Martin C."/>
        </authorList>
    </citation>
    <scope>NUCLEOTIDE SEQUENCE</scope>
</reference>
<dbReference type="AlphaFoldDB" id="A0A8J1T9Z6"/>
<accession>A0A8J1T9Z6</accession>
<keyword evidence="2" id="KW-1185">Reference proteome</keyword>
<evidence type="ECO:0000313" key="1">
    <source>
        <dbReference type="EMBL" id="CAH1800310.1"/>
    </source>
</evidence>
<proteinExistence type="predicted"/>
<dbReference type="EMBL" id="CAIIXF020000011">
    <property type="protein sequence ID" value="CAH1800310.1"/>
    <property type="molecule type" value="Genomic_DNA"/>
</dbReference>